<gene>
    <name evidence="2" type="ORF">NQ315_012529</name>
</gene>
<dbReference type="Proteomes" id="UP001159042">
    <property type="component" value="Unassembled WGS sequence"/>
</dbReference>
<feature type="region of interest" description="Disordered" evidence="1">
    <location>
        <begin position="319"/>
        <end position="338"/>
    </location>
</feature>
<accession>A0AAV8VCP7</accession>
<evidence type="ECO:0000313" key="2">
    <source>
        <dbReference type="EMBL" id="KAJ8911863.1"/>
    </source>
</evidence>
<evidence type="ECO:0000256" key="1">
    <source>
        <dbReference type="SAM" id="MobiDB-lite"/>
    </source>
</evidence>
<protein>
    <submittedName>
        <fullName evidence="2">Uncharacterized protein</fullName>
    </submittedName>
</protein>
<reference evidence="2 3" key="1">
    <citation type="journal article" date="2023" name="Insect Mol. Biol.">
        <title>Genome sequencing provides insights into the evolution of gene families encoding plant cell wall-degrading enzymes in longhorned beetles.</title>
        <authorList>
            <person name="Shin N.R."/>
            <person name="Okamura Y."/>
            <person name="Kirsch R."/>
            <person name="Pauchet Y."/>
        </authorList>
    </citation>
    <scope>NUCLEOTIDE SEQUENCE [LARGE SCALE GENOMIC DNA]</scope>
    <source>
        <strain evidence="2">EAD_L_NR</strain>
    </source>
</reference>
<keyword evidence="3" id="KW-1185">Reference proteome</keyword>
<sequence length="338" mass="38392">MYPLLCTQNTQSHVDYGIPITTTKSTDYRTSTGTYHRFIPNVPQHYNCGVKATIKPELKATDVTIRDDRKSVYKNTYIPLPIKTDPVERDNERAQSLTKGDYIRNVQEKMFDNPPPPIASKISEMKDSYRLNSYISRFREVTAPSLEAKCEIEGLLRPLQAGIPPGEHGHWKYLDIYMTENRLRYPPYSKEQMDKAEEDIPTYYSASGKYKNLKVPLPGPLTGNTSVYDKAFFKHQVPIRCLSRAPKNVPNMKFKTEYRGSYVSQTYSDMYPYIQTSGVHFADSLADAGPWQNLSPAGMYCTEYCHTGTGWPVRAVVNTGLEDPKPPHNTSTSSKSQS</sequence>
<comment type="caution">
    <text evidence="2">The sequence shown here is derived from an EMBL/GenBank/DDBJ whole genome shotgun (WGS) entry which is preliminary data.</text>
</comment>
<organism evidence="2 3">
    <name type="scientific">Exocentrus adspersus</name>
    <dbReference type="NCBI Taxonomy" id="1586481"/>
    <lineage>
        <taxon>Eukaryota</taxon>
        <taxon>Metazoa</taxon>
        <taxon>Ecdysozoa</taxon>
        <taxon>Arthropoda</taxon>
        <taxon>Hexapoda</taxon>
        <taxon>Insecta</taxon>
        <taxon>Pterygota</taxon>
        <taxon>Neoptera</taxon>
        <taxon>Endopterygota</taxon>
        <taxon>Coleoptera</taxon>
        <taxon>Polyphaga</taxon>
        <taxon>Cucujiformia</taxon>
        <taxon>Chrysomeloidea</taxon>
        <taxon>Cerambycidae</taxon>
        <taxon>Lamiinae</taxon>
        <taxon>Acanthocinini</taxon>
        <taxon>Exocentrus</taxon>
    </lineage>
</organism>
<feature type="compositionally biased region" description="Polar residues" evidence="1">
    <location>
        <begin position="328"/>
        <end position="338"/>
    </location>
</feature>
<dbReference type="EMBL" id="JANEYG010000158">
    <property type="protein sequence ID" value="KAJ8911863.1"/>
    <property type="molecule type" value="Genomic_DNA"/>
</dbReference>
<evidence type="ECO:0000313" key="3">
    <source>
        <dbReference type="Proteomes" id="UP001159042"/>
    </source>
</evidence>
<proteinExistence type="predicted"/>
<name>A0AAV8VCP7_9CUCU</name>
<dbReference type="AlphaFoldDB" id="A0AAV8VCP7"/>